<evidence type="ECO:0000256" key="3">
    <source>
        <dbReference type="ARBA" id="ARBA00022679"/>
    </source>
</evidence>
<dbReference type="EMBL" id="JMKJ01000233">
    <property type="protein sequence ID" value="KGG51610.1"/>
    <property type="molecule type" value="Genomic_DNA"/>
</dbReference>
<keyword evidence="4 7" id="KW-0547">Nucleotide-binding</keyword>
<dbReference type="EC" id="2.7.4.3" evidence="7"/>
<comment type="caution">
    <text evidence="7">Lacks conserved residue(s) required for the propagation of feature annotation.</text>
</comment>
<evidence type="ECO:0000256" key="1">
    <source>
        <dbReference type="ARBA" id="ARBA00022517"/>
    </source>
</evidence>
<dbReference type="PANTHER" id="PTHR12595:SF0">
    <property type="entry name" value="ADENYLATE KINASE ISOENZYME 6"/>
    <property type="match status" value="1"/>
</dbReference>
<reference evidence="8 9" key="1">
    <citation type="submission" date="2014-04" db="EMBL/GenBank/DDBJ databases">
        <title>A new species of microsporidia sheds light on the evolution of extreme parasitism.</title>
        <authorList>
            <person name="Haag K.L."/>
            <person name="James T.Y."/>
            <person name="Larsson R."/>
            <person name="Schaer T.M."/>
            <person name="Refardt D."/>
            <person name="Pombert J.-F."/>
            <person name="Ebert D."/>
        </authorList>
    </citation>
    <scope>NUCLEOTIDE SEQUENCE [LARGE SCALE GENOMIC DNA]</scope>
    <source>
        <strain evidence="8 9">UGP3</strain>
        <tissue evidence="8">Spores</tissue>
    </source>
</reference>
<dbReference type="RefSeq" id="XP_013238037.1">
    <property type="nucleotide sequence ID" value="XM_013382583.1"/>
</dbReference>
<dbReference type="InterPro" id="IPR027417">
    <property type="entry name" value="P-loop_NTPase"/>
</dbReference>
<comment type="catalytic activity">
    <reaction evidence="7">
        <text>ATP + H2O = ADP + phosphate + H(+)</text>
        <dbReference type="Rhea" id="RHEA:13065"/>
        <dbReference type="ChEBI" id="CHEBI:15377"/>
        <dbReference type="ChEBI" id="CHEBI:15378"/>
        <dbReference type="ChEBI" id="CHEBI:30616"/>
        <dbReference type="ChEBI" id="CHEBI:43474"/>
        <dbReference type="ChEBI" id="CHEBI:456216"/>
    </reaction>
</comment>
<dbReference type="Pfam" id="PF13238">
    <property type="entry name" value="AAA_18"/>
    <property type="match status" value="1"/>
</dbReference>
<feature type="region of interest" description="LID" evidence="7">
    <location>
        <begin position="146"/>
        <end position="156"/>
    </location>
</feature>
<dbReference type="GO" id="GO:0005737">
    <property type="term" value="C:cytoplasm"/>
    <property type="evidence" value="ECO:0007669"/>
    <property type="project" value="UniProtKB-SubCell"/>
</dbReference>
<comment type="catalytic activity">
    <reaction evidence="7">
        <text>AMP + ATP = 2 ADP</text>
        <dbReference type="Rhea" id="RHEA:12973"/>
        <dbReference type="ChEBI" id="CHEBI:30616"/>
        <dbReference type="ChEBI" id="CHEBI:456215"/>
        <dbReference type="ChEBI" id="CHEBI:456216"/>
        <dbReference type="EC" id="2.7.4.3"/>
    </reaction>
</comment>
<dbReference type="GO" id="GO:0042274">
    <property type="term" value="P:ribosomal small subunit biogenesis"/>
    <property type="evidence" value="ECO:0007669"/>
    <property type="project" value="UniProtKB-UniRule"/>
</dbReference>
<name>A0A098VRL3_9MICR</name>
<dbReference type="GO" id="GO:0005524">
    <property type="term" value="F:ATP binding"/>
    <property type="evidence" value="ECO:0007669"/>
    <property type="project" value="UniProtKB-KW"/>
</dbReference>
<evidence type="ECO:0000313" key="8">
    <source>
        <dbReference type="EMBL" id="KGG51610.1"/>
    </source>
</evidence>
<evidence type="ECO:0000256" key="2">
    <source>
        <dbReference type="ARBA" id="ARBA00022552"/>
    </source>
</evidence>
<dbReference type="GeneID" id="25259517"/>
<keyword evidence="9" id="KW-1185">Reference proteome</keyword>
<keyword evidence="1 7" id="KW-0690">Ribosome biogenesis</keyword>
<dbReference type="HAMAP" id="MF_00039">
    <property type="entry name" value="Adenylate_kinase_AK6"/>
    <property type="match status" value="1"/>
</dbReference>
<keyword evidence="6 7" id="KW-0067">ATP-binding</keyword>
<evidence type="ECO:0000256" key="7">
    <source>
        <dbReference type="HAMAP-Rule" id="MF_03173"/>
    </source>
</evidence>
<feature type="binding site" evidence="7">
    <location>
        <position position="55"/>
    </location>
    <ligand>
        <name>ATP</name>
        <dbReference type="ChEBI" id="CHEBI:30616"/>
    </ligand>
</feature>
<dbReference type="GO" id="GO:0004017">
    <property type="term" value="F:AMP kinase activity"/>
    <property type="evidence" value="ECO:0007669"/>
    <property type="project" value="UniProtKB-UniRule"/>
</dbReference>
<comment type="caution">
    <text evidence="8">The sequence shown here is derived from an EMBL/GenBank/DDBJ whole genome shotgun (WGS) entry which is preliminary data.</text>
</comment>
<dbReference type="GO" id="GO:0005634">
    <property type="term" value="C:nucleus"/>
    <property type="evidence" value="ECO:0007669"/>
    <property type="project" value="UniProtKB-SubCell"/>
</dbReference>
<dbReference type="OrthoDB" id="10251185at2759"/>
<keyword evidence="7" id="KW-0539">Nucleus</keyword>
<keyword evidence="2 7" id="KW-0698">rRNA processing</keyword>
<accession>A0A098VRL3</accession>
<proteinExistence type="inferred from homology"/>
<feature type="region of interest" description="NMPbind" evidence="7">
    <location>
        <begin position="70"/>
        <end position="93"/>
    </location>
</feature>
<evidence type="ECO:0000256" key="4">
    <source>
        <dbReference type="ARBA" id="ARBA00022741"/>
    </source>
</evidence>
<dbReference type="AlphaFoldDB" id="A0A098VRL3"/>
<dbReference type="Gene3D" id="3.40.50.300">
    <property type="entry name" value="P-loop containing nucleotide triphosphate hydrolases"/>
    <property type="match status" value="1"/>
</dbReference>
<comment type="subcellular location">
    <subcellularLocation>
        <location evidence="7">Cytoplasm</location>
    </subcellularLocation>
    <subcellularLocation>
        <location evidence="7">Nucleus</location>
    </subcellularLocation>
</comment>
<dbReference type="SUPFAM" id="SSF52540">
    <property type="entry name" value="P-loop containing nucleoside triphosphate hydrolases"/>
    <property type="match status" value="1"/>
</dbReference>
<dbReference type="GO" id="GO:0016887">
    <property type="term" value="F:ATP hydrolysis activity"/>
    <property type="evidence" value="ECO:0007669"/>
    <property type="project" value="UniProtKB-UniRule"/>
</dbReference>
<comment type="similarity">
    <text evidence="7">Belongs to the adenylate kinase family. AK6 subfamily.</text>
</comment>
<sequence length="207" mass="23354">MARLISKLKQNPFIVNQVSQTEKDDISCKVFCEANSNGRSLPNILITGTPGTGKTTLCELVSSGDYNHINVSEEIKRNKWYSSYDEEMDSLIFSDYKVRKGLSKMISSGGNLIDFHSVANIIPSSLIDLVVVLSTNNTVLYDRLANRKYSPQKIRENIECEIMQVLLEEAHEAFKETPHIPILNLTSDCEADQNSNAERLRRVLKID</sequence>
<keyword evidence="3 7" id="KW-0808">Transferase</keyword>
<dbReference type="PANTHER" id="PTHR12595">
    <property type="entry name" value="POS9-ACTIVATING FACTOR FAP7-RELATED"/>
    <property type="match status" value="1"/>
</dbReference>
<feature type="binding site" evidence="7">
    <location>
        <position position="51"/>
    </location>
    <ligand>
        <name>ATP</name>
        <dbReference type="ChEBI" id="CHEBI:30616"/>
    </ligand>
</feature>
<feature type="binding site" evidence="7">
    <location>
        <position position="147"/>
    </location>
    <ligand>
        <name>ATP</name>
        <dbReference type="ChEBI" id="CHEBI:30616"/>
    </ligand>
</feature>
<dbReference type="Proteomes" id="UP000029725">
    <property type="component" value="Unassembled WGS sequence"/>
</dbReference>
<feature type="binding site" evidence="7">
    <location>
        <position position="54"/>
    </location>
    <ligand>
        <name>ATP</name>
        <dbReference type="ChEBI" id="CHEBI:30616"/>
    </ligand>
</feature>
<feature type="binding site" evidence="7">
    <location>
        <position position="53"/>
    </location>
    <ligand>
        <name>ATP</name>
        <dbReference type="ChEBI" id="CHEBI:30616"/>
    </ligand>
</feature>
<dbReference type="HOGENOM" id="CLU_079096_3_1_1"/>
<feature type="binding site" evidence="7">
    <location>
        <position position="56"/>
    </location>
    <ligand>
        <name>ATP</name>
        <dbReference type="ChEBI" id="CHEBI:30616"/>
    </ligand>
</feature>
<evidence type="ECO:0000256" key="6">
    <source>
        <dbReference type="ARBA" id="ARBA00022840"/>
    </source>
</evidence>
<keyword evidence="5 7" id="KW-0418">Kinase</keyword>
<comment type="subunit">
    <text evidence="7">Interacts with small ribosomal subunit protein uS11. Not a structural component of 43S pre-ribosomes, but transiently interacts with them by binding to uS11.</text>
</comment>
<gene>
    <name evidence="8" type="ORF">DI09_30p260</name>
</gene>
<organism evidence="8 9">
    <name type="scientific">Mitosporidium daphniae</name>
    <dbReference type="NCBI Taxonomy" id="1485682"/>
    <lineage>
        <taxon>Eukaryota</taxon>
        <taxon>Fungi</taxon>
        <taxon>Fungi incertae sedis</taxon>
        <taxon>Microsporidia</taxon>
        <taxon>Mitosporidium</taxon>
    </lineage>
</organism>
<dbReference type="GO" id="GO:0006364">
    <property type="term" value="P:rRNA processing"/>
    <property type="evidence" value="ECO:0007669"/>
    <property type="project" value="UniProtKB-KW"/>
</dbReference>
<comment type="function">
    <text evidence="7">Broad-specificity nucleoside monophosphate (NMP) kinase that catalyzes the reversible transfer of the terminal phosphate group between nucleoside triphosphates and monophosphates. Has also ATPase activity. Involved in the late cytoplasmic maturation steps of the 40S ribosomal particles, specifically 18S rRNA maturation. While NMP activity is not required for ribosome maturation, ATPase activity is. Associates transiently with small ribosomal subunit protein uS11. ATP hydrolysis breaks the interaction with uS11. May temporarily remove uS11 from the ribosome to enable a conformational change of the ribosomal RNA that is needed for the final maturation step of the small ribosomal subunit. Its NMP activity may have a role in nuclear energy homeostasis.</text>
</comment>
<dbReference type="InterPro" id="IPR020618">
    <property type="entry name" value="Adenyl_kinase_AK6"/>
</dbReference>
<evidence type="ECO:0000313" key="9">
    <source>
        <dbReference type="Proteomes" id="UP000029725"/>
    </source>
</evidence>
<evidence type="ECO:0000256" key="5">
    <source>
        <dbReference type="ARBA" id="ARBA00022777"/>
    </source>
</evidence>
<dbReference type="VEuPathDB" id="MicrosporidiaDB:DI09_30p260"/>
<protein>
    <recommendedName>
        <fullName evidence="7">Adenylate kinase isoenzyme 6 homolog</fullName>
        <shortName evidence="7">AK6</shortName>
        <ecNumber evidence="7">2.7.4.3</ecNumber>
    </recommendedName>
    <alternativeName>
        <fullName evidence="7">Dual activity adenylate kinase/ATPase</fullName>
        <shortName evidence="7">AK/ATPase</shortName>
    </alternativeName>
</protein>
<keyword evidence="7" id="KW-0963">Cytoplasm</keyword>